<dbReference type="InterPro" id="IPR016181">
    <property type="entry name" value="Acyl_CoA_acyltransferase"/>
</dbReference>
<dbReference type="GO" id="GO:0008168">
    <property type="term" value="F:methyltransferase activity"/>
    <property type="evidence" value="ECO:0007669"/>
    <property type="project" value="UniProtKB-KW"/>
</dbReference>
<dbReference type="Pfam" id="PF17772">
    <property type="entry name" value="zf-MYST"/>
    <property type="match status" value="1"/>
</dbReference>
<evidence type="ECO:0000256" key="8">
    <source>
        <dbReference type="ARBA" id="ARBA00023242"/>
    </source>
</evidence>
<feature type="domain" description="MYST-type HAT" evidence="10">
    <location>
        <begin position="1"/>
        <end position="125"/>
    </location>
</feature>
<dbReference type="GO" id="GO:0006355">
    <property type="term" value="P:regulation of DNA-templated transcription"/>
    <property type="evidence" value="ECO:0007669"/>
    <property type="project" value="InterPro"/>
</dbReference>
<keyword evidence="5" id="KW-0862">Zinc</keyword>
<dbReference type="PROSITE" id="PS51726">
    <property type="entry name" value="MYST_HAT"/>
    <property type="match status" value="1"/>
</dbReference>
<dbReference type="InterPro" id="IPR040706">
    <property type="entry name" value="Zf-MYST"/>
</dbReference>
<dbReference type="GO" id="GO:0005634">
    <property type="term" value="C:nucleus"/>
    <property type="evidence" value="ECO:0007669"/>
    <property type="project" value="UniProtKB-SubCell"/>
</dbReference>
<feature type="non-terminal residue" evidence="11">
    <location>
        <position position="1"/>
    </location>
</feature>
<evidence type="ECO:0000313" key="11">
    <source>
        <dbReference type="EMBL" id="JAP93866.1"/>
    </source>
</evidence>
<reference evidence="11" key="1">
    <citation type="submission" date="2015-07" db="EMBL/GenBank/DDBJ databases">
        <title>Adaptation to a free-living lifestyle via gene acquisitions in the diplomonad Trepomonas sp. PC1.</title>
        <authorList>
            <person name="Xu F."/>
            <person name="Jerlstrom-Hultqvist J."/>
            <person name="Kolisko M."/>
            <person name="Simpson A.G.B."/>
            <person name="Roger A.J."/>
            <person name="Svard S.G."/>
            <person name="Andersson J.O."/>
        </authorList>
    </citation>
    <scope>NUCLEOTIDE SEQUENCE</scope>
    <source>
        <strain evidence="11">PC1</strain>
    </source>
</reference>
<dbReference type="Gene3D" id="3.30.60.60">
    <property type="entry name" value="N-acetyl transferase-like"/>
    <property type="match status" value="1"/>
</dbReference>
<keyword evidence="8" id="KW-0539">Nucleus</keyword>
<dbReference type="AlphaFoldDB" id="A0A146KED7"/>
<dbReference type="GO" id="GO:0032259">
    <property type="term" value="P:methylation"/>
    <property type="evidence" value="ECO:0007669"/>
    <property type="project" value="UniProtKB-KW"/>
</dbReference>
<sequence>YFSPFPPPFNKCQKLFICPRCLRYTPSQQTYQTHTSQCSQVTPGQKIYDDGVIAFYEIDGRTEKLFCQFLSLFSKLFLDGKSLYYNCEHFVYYVMTVRDQVLINDLHKARSAKVKNDDETIVGYF</sequence>
<name>A0A146KED7_9EUKA</name>
<comment type="subcellular location">
    <subcellularLocation>
        <location evidence="1">Nucleus</location>
    </subcellularLocation>
</comment>
<dbReference type="PANTHER" id="PTHR10615:SF219">
    <property type="entry name" value="HISTONE ACETYLTRANSFERASE KAT5"/>
    <property type="match status" value="1"/>
</dbReference>
<keyword evidence="9" id="KW-0012">Acyltransferase</keyword>
<accession>A0A146KED7</accession>
<dbReference type="SUPFAM" id="SSF55729">
    <property type="entry name" value="Acyl-CoA N-acyltransferases (Nat)"/>
    <property type="match status" value="1"/>
</dbReference>
<evidence type="ECO:0000256" key="4">
    <source>
        <dbReference type="ARBA" id="ARBA00022771"/>
    </source>
</evidence>
<dbReference type="GO" id="GO:0008270">
    <property type="term" value="F:zinc ion binding"/>
    <property type="evidence" value="ECO:0007669"/>
    <property type="project" value="UniProtKB-KW"/>
</dbReference>
<dbReference type="GO" id="GO:0004402">
    <property type="term" value="F:histone acetyltransferase activity"/>
    <property type="evidence" value="ECO:0007669"/>
    <property type="project" value="InterPro"/>
</dbReference>
<protein>
    <submittedName>
        <fullName evidence="11">Histone methyltransferase MYST1</fullName>
    </submittedName>
</protein>
<evidence type="ECO:0000256" key="1">
    <source>
        <dbReference type="ARBA" id="ARBA00004123"/>
    </source>
</evidence>
<dbReference type="Gene3D" id="3.40.630.30">
    <property type="match status" value="1"/>
</dbReference>
<keyword evidence="4" id="KW-0863">Zinc-finger</keyword>
<dbReference type="InterPro" id="IPR002717">
    <property type="entry name" value="HAT_MYST-type"/>
</dbReference>
<feature type="non-terminal residue" evidence="11">
    <location>
        <position position="125"/>
    </location>
</feature>
<dbReference type="PANTHER" id="PTHR10615">
    <property type="entry name" value="HISTONE ACETYLTRANSFERASE"/>
    <property type="match status" value="1"/>
</dbReference>
<dbReference type="EMBL" id="GDID01002740">
    <property type="protein sequence ID" value="JAP93866.1"/>
    <property type="molecule type" value="Transcribed_RNA"/>
</dbReference>
<keyword evidence="7" id="KW-0804">Transcription</keyword>
<proteinExistence type="predicted"/>
<gene>
    <name evidence="11" type="ORF">TPC1_13678</name>
</gene>
<dbReference type="InterPro" id="IPR050603">
    <property type="entry name" value="MYST_HAT"/>
</dbReference>
<evidence type="ECO:0000256" key="6">
    <source>
        <dbReference type="ARBA" id="ARBA00023015"/>
    </source>
</evidence>
<evidence type="ECO:0000256" key="2">
    <source>
        <dbReference type="ARBA" id="ARBA00022679"/>
    </source>
</evidence>
<evidence type="ECO:0000259" key="10">
    <source>
        <dbReference type="PROSITE" id="PS51726"/>
    </source>
</evidence>
<evidence type="ECO:0000256" key="5">
    <source>
        <dbReference type="ARBA" id="ARBA00022833"/>
    </source>
</evidence>
<keyword evidence="6" id="KW-0805">Transcription regulation</keyword>
<evidence type="ECO:0000256" key="7">
    <source>
        <dbReference type="ARBA" id="ARBA00023163"/>
    </source>
</evidence>
<evidence type="ECO:0000256" key="9">
    <source>
        <dbReference type="ARBA" id="ARBA00023315"/>
    </source>
</evidence>
<keyword evidence="11" id="KW-0489">Methyltransferase</keyword>
<evidence type="ECO:0000256" key="3">
    <source>
        <dbReference type="ARBA" id="ARBA00022723"/>
    </source>
</evidence>
<organism evidence="11">
    <name type="scientific">Trepomonas sp. PC1</name>
    <dbReference type="NCBI Taxonomy" id="1076344"/>
    <lineage>
        <taxon>Eukaryota</taxon>
        <taxon>Metamonada</taxon>
        <taxon>Diplomonadida</taxon>
        <taxon>Hexamitidae</taxon>
        <taxon>Hexamitinae</taxon>
        <taxon>Trepomonas</taxon>
    </lineage>
</organism>
<keyword evidence="3" id="KW-0479">Metal-binding</keyword>
<keyword evidence="2 11" id="KW-0808">Transferase</keyword>
<dbReference type="Pfam" id="PF01853">
    <property type="entry name" value="MOZ_SAS"/>
    <property type="match status" value="1"/>
</dbReference>